<dbReference type="PANTHER" id="PTHR43673:SF2">
    <property type="entry name" value="NITROREDUCTASE"/>
    <property type="match status" value="1"/>
</dbReference>
<accession>A0A562Q8K3</accession>
<dbReference type="EMBL" id="VLKY01000011">
    <property type="protein sequence ID" value="TWI52520.1"/>
    <property type="molecule type" value="Genomic_DNA"/>
</dbReference>
<name>A0A562Q8K3_9PSED</name>
<protein>
    <submittedName>
        <fullName evidence="7">Nitroreductase</fullName>
    </submittedName>
</protein>
<dbReference type="GO" id="GO:0016491">
    <property type="term" value="F:oxidoreductase activity"/>
    <property type="evidence" value="ECO:0007669"/>
    <property type="project" value="UniProtKB-KW"/>
</dbReference>
<dbReference type="SUPFAM" id="SSF55469">
    <property type="entry name" value="FMN-dependent nitroreductase-like"/>
    <property type="match status" value="1"/>
</dbReference>
<dbReference type="InterPro" id="IPR029479">
    <property type="entry name" value="Nitroreductase"/>
</dbReference>
<comment type="caution">
    <text evidence="7">The sequence shown here is derived from an EMBL/GenBank/DDBJ whole genome shotgun (WGS) entry which is preliminary data.</text>
</comment>
<evidence type="ECO:0000256" key="1">
    <source>
        <dbReference type="ARBA" id="ARBA00001917"/>
    </source>
</evidence>
<dbReference type="RefSeq" id="WP_145143801.1">
    <property type="nucleotide sequence ID" value="NZ_VLKY01000011.1"/>
</dbReference>
<sequence length="238" mass="26673">MAMQSDQSATQAMPGNTTTFEDAVRIRRSIRGFLDKPAAENVIREVLEDAQHAPSNCNTQPWNVHIVRGERLKQLSQLLHAKNDAGEFTPDYSFDVNDFYGEYRERNNALGKAYYEAMNVMREDKEARHRAGAMNYSFFNAPHAAFLFMPSFGDDVRVAGDMGMYGQTFLLSLAARNLGGIPQTALGFFAGTIREFLGIPDELKLLFGISFGYPDENAPGNRVRMDRVPLETSVTFHS</sequence>
<dbReference type="Pfam" id="PF00881">
    <property type="entry name" value="Nitroreductase"/>
    <property type="match status" value="1"/>
</dbReference>
<feature type="domain" description="Nitroreductase" evidence="6">
    <location>
        <begin position="25"/>
        <end position="213"/>
    </location>
</feature>
<comment type="cofactor">
    <cofactor evidence="1">
        <name>FMN</name>
        <dbReference type="ChEBI" id="CHEBI:58210"/>
    </cofactor>
</comment>
<evidence type="ECO:0000313" key="7">
    <source>
        <dbReference type="EMBL" id="TWI52520.1"/>
    </source>
</evidence>
<dbReference type="PANTHER" id="PTHR43673">
    <property type="entry name" value="NAD(P)H NITROREDUCTASE YDGI-RELATED"/>
    <property type="match status" value="1"/>
</dbReference>
<dbReference type="CDD" id="cd02136">
    <property type="entry name" value="PnbA_NfnB-like"/>
    <property type="match status" value="1"/>
</dbReference>
<dbReference type="InterPro" id="IPR000415">
    <property type="entry name" value="Nitroreductase-like"/>
</dbReference>
<dbReference type="OrthoDB" id="9784375at2"/>
<evidence type="ECO:0000256" key="5">
    <source>
        <dbReference type="ARBA" id="ARBA00023002"/>
    </source>
</evidence>
<proteinExistence type="inferred from homology"/>
<comment type="similarity">
    <text evidence="2">Belongs to the nitroreductase family.</text>
</comment>
<evidence type="ECO:0000259" key="6">
    <source>
        <dbReference type="Pfam" id="PF00881"/>
    </source>
</evidence>
<dbReference type="Gene3D" id="3.40.109.10">
    <property type="entry name" value="NADH Oxidase"/>
    <property type="match status" value="1"/>
</dbReference>
<keyword evidence="8" id="KW-1185">Reference proteome</keyword>
<dbReference type="AlphaFoldDB" id="A0A562Q8K3"/>
<evidence type="ECO:0000256" key="2">
    <source>
        <dbReference type="ARBA" id="ARBA00007118"/>
    </source>
</evidence>
<gene>
    <name evidence="7" type="ORF">IQ22_03290</name>
</gene>
<reference evidence="7 8" key="1">
    <citation type="journal article" date="2015" name="Stand. Genomic Sci.">
        <title>Genomic Encyclopedia of Bacterial and Archaeal Type Strains, Phase III: the genomes of soil and plant-associated and newly described type strains.</title>
        <authorList>
            <person name="Whitman W.B."/>
            <person name="Woyke T."/>
            <person name="Klenk H.P."/>
            <person name="Zhou Y."/>
            <person name="Lilburn T.G."/>
            <person name="Beck B.J."/>
            <person name="De Vos P."/>
            <person name="Vandamme P."/>
            <person name="Eisen J.A."/>
            <person name="Garrity G."/>
            <person name="Hugenholtz P."/>
            <person name="Kyrpides N.C."/>
        </authorList>
    </citation>
    <scope>NUCLEOTIDE SEQUENCE [LARGE SCALE GENOMIC DNA]</scope>
    <source>
        <strain evidence="7 8">CGMCC 1.6858</strain>
    </source>
</reference>
<evidence type="ECO:0000313" key="8">
    <source>
        <dbReference type="Proteomes" id="UP000316905"/>
    </source>
</evidence>
<keyword evidence="4" id="KW-0288">FMN</keyword>
<evidence type="ECO:0000256" key="3">
    <source>
        <dbReference type="ARBA" id="ARBA00022630"/>
    </source>
</evidence>
<keyword evidence="3" id="KW-0285">Flavoprotein</keyword>
<evidence type="ECO:0000256" key="4">
    <source>
        <dbReference type="ARBA" id="ARBA00022643"/>
    </source>
</evidence>
<keyword evidence="5" id="KW-0560">Oxidoreductase</keyword>
<organism evidence="7 8">
    <name type="scientific">Pseudomonas duriflava</name>
    <dbReference type="NCBI Taxonomy" id="459528"/>
    <lineage>
        <taxon>Bacteria</taxon>
        <taxon>Pseudomonadati</taxon>
        <taxon>Pseudomonadota</taxon>
        <taxon>Gammaproteobacteria</taxon>
        <taxon>Pseudomonadales</taxon>
        <taxon>Pseudomonadaceae</taxon>
        <taxon>Pseudomonas</taxon>
    </lineage>
</organism>
<dbReference type="Proteomes" id="UP000316905">
    <property type="component" value="Unassembled WGS sequence"/>
</dbReference>